<dbReference type="GO" id="GO:0030170">
    <property type="term" value="F:pyridoxal phosphate binding"/>
    <property type="evidence" value="ECO:0007669"/>
    <property type="project" value="InterPro"/>
</dbReference>
<evidence type="ECO:0000256" key="4">
    <source>
        <dbReference type="ARBA" id="ARBA00022576"/>
    </source>
</evidence>
<evidence type="ECO:0000256" key="3">
    <source>
        <dbReference type="ARBA" id="ARBA00011738"/>
    </source>
</evidence>
<keyword evidence="4 8" id="KW-0032">Aminotransferase</keyword>
<dbReference type="Pfam" id="PF00155">
    <property type="entry name" value="Aminotran_1_2"/>
    <property type="match status" value="1"/>
</dbReference>
<keyword evidence="5 8" id="KW-0808">Transferase</keyword>
<dbReference type="GO" id="GO:0042802">
    <property type="term" value="F:identical protein binding"/>
    <property type="evidence" value="ECO:0007669"/>
    <property type="project" value="TreeGrafter"/>
</dbReference>
<dbReference type="OrthoDB" id="9766445at2"/>
<evidence type="ECO:0000256" key="1">
    <source>
        <dbReference type="ARBA" id="ARBA00001933"/>
    </source>
</evidence>
<dbReference type="InterPro" id="IPR004839">
    <property type="entry name" value="Aminotransferase_I/II_large"/>
</dbReference>
<protein>
    <submittedName>
        <fullName evidence="8">Aminotransferase</fullName>
    </submittedName>
</protein>
<dbReference type="PANTHER" id="PTHR11879">
    <property type="entry name" value="ASPARTATE AMINOTRANSFERASE"/>
    <property type="match status" value="1"/>
</dbReference>
<dbReference type="Gene3D" id="3.90.1150.10">
    <property type="entry name" value="Aspartate Aminotransferase, domain 1"/>
    <property type="match status" value="1"/>
</dbReference>
<dbReference type="InterPro" id="IPR000796">
    <property type="entry name" value="Asp_trans"/>
</dbReference>
<dbReference type="InterPro" id="IPR015422">
    <property type="entry name" value="PyrdxlP-dep_Trfase_small"/>
</dbReference>
<dbReference type="PANTHER" id="PTHR11879:SF22">
    <property type="entry name" value="ASPARTATE AMINOTRANSFERASE, MITOCHONDRIAL"/>
    <property type="match status" value="1"/>
</dbReference>
<evidence type="ECO:0000313" key="8">
    <source>
        <dbReference type="EMBL" id="AXL21027.1"/>
    </source>
</evidence>
<evidence type="ECO:0000256" key="5">
    <source>
        <dbReference type="ARBA" id="ARBA00022679"/>
    </source>
</evidence>
<reference evidence="8 9" key="1">
    <citation type="submission" date="2018-05" db="EMBL/GenBank/DDBJ databases">
        <title>Complete genome sequence of Megasphaera sp. AJH120T, isolated from the ceca of a chicken.</title>
        <authorList>
            <person name="Maki J."/>
            <person name="Looft T."/>
        </authorList>
    </citation>
    <scope>NUCLEOTIDE SEQUENCE [LARGE SCALE GENOMIC DNA]</scope>
    <source>
        <strain evidence="8 9">AJH120</strain>
    </source>
</reference>
<keyword evidence="6" id="KW-0663">Pyridoxal phosphate</keyword>
<dbReference type="AlphaFoldDB" id="A0A346AYT4"/>
<dbReference type="GO" id="GO:0008483">
    <property type="term" value="F:transaminase activity"/>
    <property type="evidence" value="ECO:0007669"/>
    <property type="project" value="UniProtKB-KW"/>
</dbReference>
<dbReference type="EMBL" id="CP029462">
    <property type="protein sequence ID" value="AXL21027.1"/>
    <property type="molecule type" value="Genomic_DNA"/>
</dbReference>
<gene>
    <name evidence="8" type="ORF">DKB62_05295</name>
</gene>
<evidence type="ECO:0000259" key="7">
    <source>
        <dbReference type="Pfam" id="PF00155"/>
    </source>
</evidence>
<dbReference type="KEGG" id="meg:DKB62_05295"/>
<dbReference type="SUPFAM" id="SSF53383">
    <property type="entry name" value="PLP-dependent transferases"/>
    <property type="match status" value="1"/>
</dbReference>
<comment type="cofactor">
    <cofactor evidence="1">
        <name>pyridoxal 5'-phosphate</name>
        <dbReference type="ChEBI" id="CHEBI:597326"/>
    </cofactor>
</comment>
<sequence>MAASSREGKQLHDAVFQFGQAAQAAMAAYGRERVVNATVGCYAGEDEVLGCLPVVEEIYRSLPMADFITYAPPVGLADYRKAAIDETFEAYRPEGYIDAVATAGGTGAVHIAIANYSEVGDDVLASDWRWGIYGSLCQEIGRRLTTFALLDESGAFNIESFSSAVADVLRKQDSLLIILNTPANNPTGFALSDQDWAEVLQVCRFHEKQGKRISILVDIAYIAYAGEKNEVRTFMKQFSNLPPHLFIMAAFSMSKGYTLYGQRAGALVGVSSSEDVIKEFTELGRYSARTSWSNVNRAAMTLLTTIRGDAALTKRLDEERMEFFRIIQQRASLFTEEAAQCGLRVIPYHAGFFISIPTANPQAVCEALQDELVFAAPLALGVRLGVCSVPLPKIKGLAAKIKKAVDK</sequence>
<dbReference type="InterPro" id="IPR015421">
    <property type="entry name" value="PyrdxlP-dep_Trfase_major"/>
</dbReference>
<dbReference type="CDD" id="cd00609">
    <property type="entry name" value="AAT_like"/>
    <property type="match status" value="1"/>
</dbReference>
<proteinExistence type="inferred from homology"/>
<evidence type="ECO:0000256" key="2">
    <source>
        <dbReference type="ARBA" id="ARBA00007441"/>
    </source>
</evidence>
<dbReference type="GO" id="GO:0006520">
    <property type="term" value="P:amino acid metabolic process"/>
    <property type="evidence" value="ECO:0007669"/>
    <property type="project" value="InterPro"/>
</dbReference>
<evidence type="ECO:0000256" key="6">
    <source>
        <dbReference type="ARBA" id="ARBA00022898"/>
    </source>
</evidence>
<name>A0A346AYT4_9FIRM</name>
<comment type="subunit">
    <text evidence="3">Homodimer.</text>
</comment>
<organism evidence="8 9">
    <name type="scientific">Megasphaera stantonii</name>
    <dbReference type="NCBI Taxonomy" id="2144175"/>
    <lineage>
        <taxon>Bacteria</taxon>
        <taxon>Bacillati</taxon>
        <taxon>Bacillota</taxon>
        <taxon>Negativicutes</taxon>
        <taxon>Veillonellales</taxon>
        <taxon>Veillonellaceae</taxon>
        <taxon>Megasphaera</taxon>
    </lineage>
</organism>
<dbReference type="Proteomes" id="UP000254337">
    <property type="component" value="Chromosome"/>
</dbReference>
<evidence type="ECO:0000313" key="9">
    <source>
        <dbReference type="Proteomes" id="UP000254337"/>
    </source>
</evidence>
<feature type="domain" description="Aminotransferase class I/classII large" evidence="7">
    <location>
        <begin position="36"/>
        <end position="373"/>
    </location>
</feature>
<dbReference type="Gene3D" id="3.40.640.10">
    <property type="entry name" value="Type I PLP-dependent aspartate aminotransferase-like (Major domain)"/>
    <property type="match status" value="1"/>
</dbReference>
<dbReference type="InterPro" id="IPR015424">
    <property type="entry name" value="PyrdxlP-dep_Trfase"/>
</dbReference>
<accession>A0A346AYT4</accession>
<comment type="similarity">
    <text evidence="2">Belongs to the class-I pyridoxal-phosphate-dependent aminotransferase family.</text>
</comment>
<keyword evidence="9" id="KW-1185">Reference proteome</keyword>